<dbReference type="OrthoDB" id="886398at2"/>
<name>A0A558BJN8_9BACT</name>
<reference evidence="1 2" key="1">
    <citation type="submission" date="2019-07" db="EMBL/GenBank/DDBJ databases">
        <title>Hymenobacter sp. straun FUR1 Genome sequencing and assembly.</title>
        <authorList>
            <person name="Chhetri G."/>
        </authorList>
    </citation>
    <scope>NUCLEOTIDE SEQUENCE [LARGE SCALE GENOMIC DNA]</scope>
    <source>
        <strain evidence="1 2">Fur1</strain>
    </source>
</reference>
<evidence type="ECO:0008006" key="3">
    <source>
        <dbReference type="Google" id="ProtNLM"/>
    </source>
</evidence>
<dbReference type="EMBL" id="VMRJ01000009">
    <property type="protein sequence ID" value="TVT36731.1"/>
    <property type="molecule type" value="Genomic_DNA"/>
</dbReference>
<organism evidence="1 2">
    <name type="scientific">Hymenobacter setariae</name>
    <dbReference type="NCBI Taxonomy" id="2594794"/>
    <lineage>
        <taxon>Bacteria</taxon>
        <taxon>Pseudomonadati</taxon>
        <taxon>Bacteroidota</taxon>
        <taxon>Cytophagia</taxon>
        <taxon>Cytophagales</taxon>
        <taxon>Hymenobacteraceae</taxon>
        <taxon>Hymenobacter</taxon>
    </lineage>
</organism>
<dbReference type="Proteomes" id="UP000317624">
    <property type="component" value="Unassembled WGS sequence"/>
</dbReference>
<gene>
    <name evidence="1" type="ORF">FNT36_24780</name>
</gene>
<sequence length="90" mass="9666">MSTKKLPFDTLAELIHSLGERGKTAKALDINPRTLVTRMQDPSTFTVGELLKVAGLAGVDLTVVTGLAENQINNPIEPPAPVLGRPVRQH</sequence>
<evidence type="ECO:0000313" key="1">
    <source>
        <dbReference type="EMBL" id="TVT36731.1"/>
    </source>
</evidence>
<accession>A0A558BJN8</accession>
<evidence type="ECO:0000313" key="2">
    <source>
        <dbReference type="Proteomes" id="UP000317624"/>
    </source>
</evidence>
<keyword evidence="2" id="KW-1185">Reference proteome</keyword>
<dbReference type="RefSeq" id="WP_144853355.1">
    <property type="nucleotide sequence ID" value="NZ_VMRJ01000009.1"/>
</dbReference>
<dbReference type="AlphaFoldDB" id="A0A558BJN8"/>
<proteinExistence type="predicted"/>
<protein>
    <recommendedName>
        <fullName evidence="3">XRE family transcriptional regulator</fullName>
    </recommendedName>
</protein>
<comment type="caution">
    <text evidence="1">The sequence shown here is derived from an EMBL/GenBank/DDBJ whole genome shotgun (WGS) entry which is preliminary data.</text>
</comment>